<keyword evidence="2" id="KW-1185">Reference proteome</keyword>
<proteinExistence type="predicted"/>
<dbReference type="RefSeq" id="WP_204732724.1">
    <property type="nucleotide sequence ID" value="NZ_JAVDWE010000002.1"/>
</dbReference>
<sequence>MLKTLDGSGATDAWHGWFGKKETLRTRSEVRSPVGQSGLTVNSLARLSFQDVLQYVYVREAGVVSGLQPDAPSLNERLLGVLTACHEVDTARQRLLGAMGAQQTLDDMAHLLKARAYTGLCAPAEPRWLVVMRADLGRSVEMATAMWDMASRHFTRVTHLLPAQLDGNADGCTPLGQDDLELLERLAERLGAADRFAQAREAHKVAALDGALARSRWTHAVDARRIAETRFRKERRGALAFADAVVNEHWLANSLASRVAHLCMKRHALHAVALRLPQHLGLV</sequence>
<organism evidence="1 2">
    <name type="scientific">Hydrogenophaga laconesensis</name>
    <dbReference type="NCBI Taxonomy" id="1805971"/>
    <lineage>
        <taxon>Bacteria</taxon>
        <taxon>Pseudomonadati</taxon>
        <taxon>Pseudomonadota</taxon>
        <taxon>Betaproteobacteria</taxon>
        <taxon>Burkholderiales</taxon>
        <taxon>Comamonadaceae</taxon>
        <taxon>Hydrogenophaga</taxon>
    </lineage>
</organism>
<dbReference type="Proteomes" id="UP001265550">
    <property type="component" value="Unassembled WGS sequence"/>
</dbReference>
<gene>
    <name evidence="1" type="ORF">J2X09_001142</name>
</gene>
<protein>
    <submittedName>
        <fullName evidence="1">Uncharacterized protein</fullName>
    </submittedName>
</protein>
<accession>A0ABU1V7P5</accession>
<comment type="caution">
    <text evidence="1">The sequence shown here is derived from an EMBL/GenBank/DDBJ whole genome shotgun (WGS) entry which is preliminary data.</text>
</comment>
<evidence type="ECO:0000313" key="1">
    <source>
        <dbReference type="EMBL" id="MDR7093410.1"/>
    </source>
</evidence>
<evidence type="ECO:0000313" key="2">
    <source>
        <dbReference type="Proteomes" id="UP001265550"/>
    </source>
</evidence>
<dbReference type="EMBL" id="JAVDWE010000002">
    <property type="protein sequence ID" value="MDR7093410.1"/>
    <property type="molecule type" value="Genomic_DNA"/>
</dbReference>
<reference evidence="1 2" key="1">
    <citation type="submission" date="2023-07" db="EMBL/GenBank/DDBJ databases">
        <title>Sorghum-associated microbial communities from plants grown in Nebraska, USA.</title>
        <authorList>
            <person name="Schachtman D."/>
        </authorList>
    </citation>
    <scope>NUCLEOTIDE SEQUENCE [LARGE SCALE GENOMIC DNA]</scope>
    <source>
        <strain evidence="1 2">BE240</strain>
    </source>
</reference>
<name>A0ABU1V7P5_9BURK</name>